<evidence type="ECO:0000313" key="2">
    <source>
        <dbReference type="Proteomes" id="UP001057402"/>
    </source>
</evidence>
<gene>
    <name evidence="1" type="ORF">MLD38_013140</name>
</gene>
<sequence>MQDLSSVCPALNHTICHFVEMTPFASSCSINTLASIFFVDDEWVESQFQAIRPNQTNWAGLKPIYHFHRTHINSSPENPQFETLADSPTGPNYAVAKPLRTVNATMARIKVHELRQKSKADLLSQLKDLKAELALLRVAKVTGGAPNKLSKIKVVRLSIAQVLTVISQKQKAALRDAYKKKKYLPLDLRPKKTRAIRRKLTKHQASLKTERQKKKEMYFPLRKYAIKV</sequence>
<protein>
    <submittedName>
        <fullName evidence="1">Uncharacterized protein</fullName>
    </submittedName>
</protein>
<name>A0ACB9RH20_9MYRT</name>
<comment type="caution">
    <text evidence="1">The sequence shown here is derived from an EMBL/GenBank/DDBJ whole genome shotgun (WGS) entry which is preliminary data.</text>
</comment>
<keyword evidence="2" id="KW-1185">Reference proteome</keyword>
<accession>A0ACB9RH20</accession>
<evidence type="ECO:0000313" key="1">
    <source>
        <dbReference type="EMBL" id="KAI4375247.1"/>
    </source>
</evidence>
<dbReference type="Proteomes" id="UP001057402">
    <property type="component" value="Chromosome 4"/>
</dbReference>
<dbReference type="EMBL" id="CM042883">
    <property type="protein sequence ID" value="KAI4375247.1"/>
    <property type="molecule type" value="Genomic_DNA"/>
</dbReference>
<reference evidence="2" key="1">
    <citation type="journal article" date="2023" name="Front. Plant Sci.">
        <title>Chromosomal-level genome assembly of Melastoma candidum provides insights into trichome evolution.</title>
        <authorList>
            <person name="Zhong Y."/>
            <person name="Wu W."/>
            <person name="Sun C."/>
            <person name="Zou P."/>
            <person name="Liu Y."/>
            <person name="Dai S."/>
            <person name="Zhou R."/>
        </authorList>
    </citation>
    <scope>NUCLEOTIDE SEQUENCE [LARGE SCALE GENOMIC DNA]</scope>
</reference>
<organism evidence="1 2">
    <name type="scientific">Melastoma candidum</name>
    <dbReference type="NCBI Taxonomy" id="119954"/>
    <lineage>
        <taxon>Eukaryota</taxon>
        <taxon>Viridiplantae</taxon>
        <taxon>Streptophyta</taxon>
        <taxon>Embryophyta</taxon>
        <taxon>Tracheophyta</taxon>
        <taxon>Spermatophyta</taxon>
        <taxon>Magnoliopsida</taxon>
        <taxon>eudicotyledons</taxon>
        <taxon>Gunneridae</taxon>
        <taxon>Pentapetalae</taxon>
        <taxon>rosids</taxon>
        <taxon>malvids</taxon>
        <taxon>Myrtales</taxon>
        <taxon>Melastomataceae</taxon>
        <taxon>Melastomatoideae</taxon>
        <taxon>Melastomateae</taxon>
        <taxon>Melastoma</taxon>
    </lineage>
</organism>
<proteinExistence type="predicted"/>